<sequence length="81" mass="8940">MGSPNPPYSGNTLRSTTSQLQIPTYGNTGFRIETEHVFGPIPLSGVTPHLIFHLTLPPLLSPSLPSRSDRYLQYPVSHVRV</sequence>
<organism evidence="1 2">
    <name type="scientific">Colletotrichum phormii</name>
    <dbReference type="NCBI Taxonomy" id="359342"/>
    <lineage>
        <taxon>Eukaryota</taxon>
        <taxon>Fungi</taxon>
        <taxon>Dikarya</taxon>
        <taxon>Ascomycota</taxon>
        <taxon>Pezizomycotina</taxon>
        <taxon>Sordariomycetes</taxon>
        <taxon>Hypocreomycetidae</taxon>
        <taxon>Glomerellales</taxon>
        <taxon>Glomerellaceae</taxon>
        <taxon>Colletotrichum</taxon>
        <taxon>Colletotrichum acutatum species complex</taxon>
    </lineage>
</organism>
<evidence type="ECO:0000313" key="2">
    <source>
        <dbReference type="Proteomes" id="UP001243989"/>
    </source>
</evidence>
<dbReference type="GeneID" id="85466529"/>
<keyword evidence="2" id="KW-1185">Reference proteome</keyword>
<name>A0AAI9ZZD8_9PEZI</name>
<accession>A0AAI9ZZD8</accession>
<comment type="caution">
    <text evidence="1">The sequence shown here is derived from an EMBL/GenBank/DDBJ whole genome shotgun (WGS) entry which is preliminary data.</text>
</comment>
<reference evidence="1" key="1">
    <citation type="submission" date="2021-06" db="EMBL/GenBank/DDBJ databases">
        <title>Comparative genomics, transcriptomics and evolutionary studies reveal genomic signatures of adaptation to plant cell wall in hemibiotrophic fungi.</title>
        <authorList>
            <consortium name="DOE Joint Genome Institute"/>
            <person name="Baroncelli R."/>
            <person name="Diaz J.F."/>
            <person name="Benocci T."/>
            <person name="Peng M."/>
            <person name="Battaglia E."/>
            <person name="Haridas S."/>
            <person name="Andreopoulos W."/>
            <person name="Labutti K."/>
            <person name="Pangilinan J."/>
            <person name="Floch G.L."/>
            <person name="Makela M.R."/>
            <person name="Henrissat B."/>
            <person name="Grigoriev I.V."/>
            <person name="Crouch J.A."/>
            <person name="De Vries R.P."/>
            <person name="Sukno S.A."/>
            <person name="Thon M.R."/>
        </authorList>
    </citation>
    <scope>NUCLEOTIDE SEQUENCE</scope>
    <source>
        <strain evidence="1">CBS 102054</strain>
    </source>
</reference>
<evidence type="ECO:0000313" key="1">
    <source>
        <dbReference type="EMBL" id="KAK1640993.1"/>
    </source>
</evidence>
<gene>
    <name evidence="1" type="ORF">BDP81DRAFT_125752</name>
</gene>
<dbReference type="Proteomes" id="UP001243989">
    <property type="component" value="Unassembled WGS sequence"/>
</dbReference>
<dbReference type="RefSeq" id="XP_060449600.1">
    <property type="nucleotide sequence ID" value="XM_060581667.1"/>
</dbReference>
<proteinExistence type="predicted"/>
<dbReference type="AlphaFoldDB" id="A0AAI9ZZD8"/>
<dbReference type="EMBL" id="JAHMHQ010000003">
    <property type="protein sequence ID" value="KAK1640993.1"/>
    <property type="molecule type" value="Genomic_DNA"/>
</dbReference>
<protein>
    <submittedName>
        <fullName evidence="1">Uncharacterized protein</fullName>
    </submittedName>
</protein>